<sequence length="83" mass="9144">MALLVRYARTAKTADLGVLWVVINGGEPIDVEAIDRVIRELATFGFDSEARVRARNCVSYACDSLSQAALGESKPPPYIFENR</sequence>
<dbReference type="AlphaFoldDB" id="A0A0I9TIR1"/>
<organism evidence="1 2">
    <name type="scientific">Mycobacterium haemophilum</name>
    <dbReference type="NCBI Taxonomy" id="29311"/>
    <lineage>
        <taxon>Bacteria</taxon>
        <taxon>Bacillati</taxon>
        <taxon>Actinomycetota</taxon>
        <taxon>Actinomycetes</taxon>
        <taxon>Mycobacteriales</taxon>
        <taxon>Mycobacteriaceae</taxon>
        <taxon>Mycobacterium</taxon>
    </lineage>
</organism>
<evidence type="ECO:0000313" key="2">
    <source>
        <dbReference type="Proteomes" id="UP000036334"/>
    </source>
</evidence>
<comment type="caution">
    <text evidence="1">The sequence shown here is derived from an EMBL/GenBank/DDBJ whole genome shotgun (WGS) entry which is preliminary data.</text>
</comment>
<dbReference type="PATRIC" id="fig|29311.18.peg.1406"/>
<accession>A0A0I9TIR1</accession>
<proteinExistence type="predicted"/>
<protein>
    <submittedName>
        <fullName evidence="1">Uncharacterized protein</fullName>
    </submittedName>
</protein>
<reference evidence="1 2" key="1">
    <citation type="submission" date="2015-05" db="EMBL/GenBank/DDBJ databases">
        <title>Genome sequence of Mycobacterium haemophilum.</title>
        <authorList>
            <person name="Greninger A.L."/>
            <person name="Cunningham G."/>
            <person name="Miller S."/>
        </authorList>
    </citation>
    <scope>NUCLEOTIDE SEQUENCE [LARGE SCALE GENOMIC DNA]</scope>
    <source>
        <strain evidence="2">UC1</strain>
    </source>
</reference>
<keyword evidence="2" id="KW-1185">Reference proteome</keyword>
<dbReference type="EMBL" id="LDPR01000005">
    <property type="protein sequence ID" value="KLO37460.1"/>
    <property type="molecule type" value="Genomic_DNA"/>
</dbReference>
<name>A0A0I9TIR1_9MYCO</name>
<gene>
    <name evidence="1" type="ORF">ABH38_08685</name>
</gene>
<dbReference type="Proteomes" id="UP000036334">
    <property type="component" value="Unassembled WGS sequence"/>
</dbReference>
<evidence type="ECO:0000313" key="1">
    <source>
        <dbReference type="EMBL" id="KLO37460.1"/>
    </source>
</evidence>